<keyword evidence="7" id="KW-1185">Reference proteome</keyword>
<dbReference type="InterPro" id="IPR022408">
    <property type="entry name" value="Acyl-CoA-binding_prot_CS"/>
</dbReference>
<keyword evidence="2" id="KW-0446">Lipid-binding</keyword>
<dbReference type="InterPro" id="IPR035984">
    <property type="entry name" value="Acyl-CoA-binding_sf"/>
</dbReference>
<sequence>MATKSSHHSNRYTNQSYNKALYIVQNLPASSHIQPTKDQKLQLYALYKQASQGDVDSQRPGLFDIVGRAKWDAWKKLQGMSEMEAKYCYVQVLLDVAKEALQSPAGRTQAQQIIQSFSTMPLTDNSSEDESDDQSTTDAEEMAYLEQVRKSQSSAMYRYGRQRPERSSSRASSQTMMTAPTELRRLSQSSTHYRRPISAASVRSIRFEEPLDESVNPWTLQPSTRHYLPLTNDSQQESSRSIIQQEQIAVKRVIGQLQQQLDALSDRIDSLKRELIDRQAVNRLQKRDSTSSVPDEDGWRWVFKAAVKHAFMNLTTVFILLLVLHKNQSPVAQAVFGLIQSFWQRLK</sequence>
<dbReference type="AlphaFoldDB" id="A0A1C7NQU2"/>
<protein>
    <submittedName>
        <fullName evidence="6">Acyl-CoA-binding 3</fullName>
    </submittedName>
</protein>
<dbReference type="PANTHER" id="PTHR23310">
    <property type="entry name" value="ACYL-COA-BINDING PROTEIN, ACBP"/>
    <property type="match status" value="1"/>
</dbReference>
<evidence type="ECO:0000256" key="2">
    <source>
        <dbReference type="ARBA" id="ARBA00023121"/>
    </source>
</evidence>
<keyword evidence="3" id="KW-0175">Coiled coil</keyword>
<dbReference type="GO" id="GO:0006631">
    <property type="term" value="P:fatty acid metabolic process"/>
    <property type="evidence" value="ECO:0007669"/>
    <property type="project" value="TreeGrafter"/>
</dbReference>
<evidence type="ECO:0000256" key="4">
    <source>
        <dbReference type="SAM" id="MobiDB-lite"/>
    </source>
</evidence>
<evidence type="ECO:0000313" key="7">
    <source>
        <dbReference type="Proteomes" id="UP000093000"/>
    </source>
</evidence>
<dbReference type="STRING" id="101091.A0A1C7NQU2"/>
<gene>
    <name evidence="6" type="primary">acbp-3</name>
    <name evidence="6" type="ORF">A0J61_00447</name>
</gene>
<proteinExistence type="inferred from homology"/>
<dbReference type="SUPFAM" id="SSF47027">
    <property type="entry name" value="Acyl-CoA binding protein"/>
    <property type="match status" value="1"/>
</dbReference>
<name>A0A1C7NQU2_9FUNG</name>
<dbReference type="PRINTS" id="PR00689">
    <property type="entry name" value="ACOABINDINGP"/>
</dbReference>
<evidence type="ECO:0000256" key="3">
    <source>
        <dbReference type="SAM" id="Coils"/>
    </source>
</evidence>
<dbReference type="GO" id="GO:0000062">
    <property type="term" value="F:fatty-acyl-CoA binding"/>
    <property type="evidence" value="ECO:0007669"/>
    <property type="project" value="InterPro"/>
</dbReference>
<feature type="coiled-coil region" evidence="3">
    <location>
        <begin position="254"/>
        <end position="281"/>
    </location>
</feature>
<feature type="region of interest" description="Disordered" evidence="4">
    <location>
        <begin position="152"/>
        <end position="179"/>
    </location>
</feature>
<dbReference type="EMBL" id="LUGH01000010">
    <property type="protein sequence ID" value="OBZ91472.1"/>
    <property type="molecule type" value="Genomic_DNA"/>
</dbReference>
<dbReference type="PANTHER" id="PTHR23310:SF62">
    <property type="entry name" value="ACYL-COA BINDING PROTEIN 1, ISOFORM A"/>
    <property type="match status" value="1"/>
</dbReference>
<dbReference type="Gene3D" id="1.20.80.10">
    <property type="match status" value="1"/>
</dbReference>
<dbReference type="OrthoDB" id="346910at2759"/>
<dbReference type="InterPro" id="IPR014352">
    <property type="entry name" value="FERM/acyl-CoA-bd_prot_sf"/>
</dbReference>
<evidence type="ECO:0000259" key="5">
    <source>
        <dbReference type="PROSITE" id="PS51228"/>
    </source>
</evidence>
<evidence type="ECO:0000313" key="6">
    <source>
        <dbReference type="EMBL" id="OBZ91472.1"/>
    </source>
</evidence>
<dbReference type="PROSITE" id="PS00880">
    <property type="entry name" value="ACB_1"/>
    <property type="match status" value="1"/>
</dbReference>
<dbReference type="InterPro" id="IPR000582">
    <property type="entry name" value="Acyl-CoA-binding_protein"/>
</dbReference>
<organism evidence="6 7">
    <name type="scientific">Choanephora cucurbitarum</name>
    <dbReference type="NCBI Taxonomy" id="101091"/>
    <lineage>
        <taxon>Eukaryota</taxon>
        <taxon>Fungi</taxon>
        <taxon>Fungi incertae sedis</taxon>
        <taxon>Mucoromycota</taxon>
        <taxon>Mucoromycotina</taxon>
        <taxon>Mucoromycetes</taxon>
        <taxon>Mucorales</taxon>
        <taxon>Mucorineae</taxon>
        <taxon>Choanephoraceae</taxon>
        <taxon>Choanephoroideae</taxon>
        <taxon>Choanephora</taxon>
    </lineage>
</organism>
<feature type="domain" description="ACB" evidence="5">
    <location>
        <begin position="13"/>
        <end position="102"/>
    </location>
</feature>
<reference evidence="6 7" key="1">
    <citation type="submission" date="2016-03" db="EMBL/GenBank/DDBJ databases">
        <title>Choanephora cucurbitarum.</title>
        <authorList>
            <person name="Min B."/>
            <person name="Park H."/>
            <person name="Park J.-H."/>
            <person name="Shin H.-D."/>
            <person name="Choi I.-G."/>
        </authorList>
    </citation>
    <scope>NUCLEOTIDE SEQUENCE [LARGE SCALE GENOMIC DNA]</scope>
    <source>
        <strain evidence="6 7">KUS-F28377</strain>
    </source>
</reference>
<dbReference type="PROSITE" id="PS51228">
    <property type="entry name" value="ACB_2"/>
    <property type="match status" value="1"/>
</dbReference>
<feature type="region of interest" description="Disordered" evidence="4">
    <location>
        <begin position="119"/>
        <end position="138"/>
    </location>
</feature>
<feature type="compositionally biased region" description="Polar residues" evidence="4">
    <location>
        <begin position="169"/>
        <end position="178"/>
    </location>
</feature>
<dbReference type="Pfam" id="PF00887">
    <property type="entry name" value="ACBP"/>
    <property type="match status" value="1"/>
</dbReference>
<dbReference type="InParanoid" id="A0A1C7NQU2"/>
<comment type="caution">
    <text evidence="6">The sequence shown here is derived from an EMBL/GenBank/DDBJ whole genome shotgun (WGS) entry which is preliminary data.</text>
</comment>
<dbReference type="Proteomes" id="UP000093000">
    <property type="component" value="Unassembled WGS sequence"/>
</dbReference>
<accession>A0A1C7NQU2</accession>
<comment type="similarity">
    <text evidence="1">Belongs to the ACBP family.</text>
</comment>
<feature type="compositionally biased region" description="Acidic residues" evidence="4">
    <location>
        <begin position="126"/>
        <end position="138"/>
    </location>
</feature>
<evidence type="ECO:0000256" key="1">
    <source>
        <dbReference type="ARBA" id="ARBA00005567"/>
    </source>
</evidence>